<protein>
    <submittedName>
        <fullName evidence="1">Uncharacterized protein</fullName>
    </submittedName>
</protein>
<evidence type="ECO:0000313" key="2">
    <source>
        <dbReference type="Proteomes" id="UP000663992"/>
    </source>
</evidence>
<dbReference type="EMBL" id="JAFKCS010000001">
    <property type="protein sequence ID" value="MBN7818488.1"/>
    <property type="molecule type" value="Genomic_DNA"/>
</dbReference>
<name>A0ABS3CMZ8_9ALTE</name>
<accession>A0ABS3CMZ8</accession>
<keyword evidence="2" id="KW-1185">Reference proteome</keyword>
<proteinExistence type="predicted"/>
<comment type="caution">
    <text evidence="1">The sequence shown here is derived from an EMBL/GenBank/DDBJ whole genome shotgun (WGS) entry which is preliminary data.</text>
</comment>
<gene>
    <name evidence="1" type="ORF">J0A65_01355</name>
</gene>
<sequence>MTKPTIALLLVTITANPDLGLQGRHMAFLMSCAEFALDVSEDDKERFRTLGFAVNERVKNHWPDNQDFIDGMLSAYEEFSELEPMSANIRDNKQLMSIKLTPDFCVLHARGAEAFLENTMSAKSSSRIPALVVEPIVVDGIRYEQVKNGLMAGFEQMGGLLAAFEQDQRLWVIKVYENQRDPAREGDVQDVFFKSMTLEADGLHLRIENERGRVFRVNRETRQVTEL</sequence>
<dbReference type="RefSeq" id="WP_206592309.1">
    <property type="nucleotide sequence ID" value="NZ_JAFKCS010000001.1"/>
</dbReference>
<organism evidence="1 2">
    <name type="scientific">Bowmanella yangjiangensis</name>
    <dbReference type="NCBI Taxonomy" id="2811230"/>
    <lineage>
        <taxon>Bacteria</taxon>
        <taxon>Pseudomonadati</taxon>
        <taxon>Pseudomonadota</taxon>
        <taxon>Gammaproteobacteria</taxon>
        <taxon>Alteromonadales</taxon>
        <taxon>Alteromonadaceae</taxon>
        <taxon>Bowmanella</taxon>
    </lineage>
</organism>
<evidence type="ECO:0000313" key="1">
    <source>
        <dbReference type="EMBL" id="MBN7818488.1"/>
    </source>
</evidence>
<reference evidence="1 2" key="1">
    <citation type="submission" date="2021-03" db="EMBL/GenBank/DDBJ databases">
        <title>novel species isolated from a fishpond in China.</title>
        <authorList>
            <person name="Lu H."/>
            <person name="Cai Z."/>
        </authorList>
    </citation>
    <scope>NUCLEOTIDE SEQUENCE [LARGE SCALE GENOMIC DNA]</scope>
    <source>
        <strain evidence="1 2">Y57</strain>
    </source>
</reference>
<dbReference type="Proteomes" id="UP000663992">
    <property type="component" value="Unassembled WGS sequence"/>
</dbReference>